<sequence length="97" mass="10613">MILFSSIYSTFFACFWYLSGALYVVIICKHTREVENQPAVGASSAESLSKPTPPPASEPQSPKDKDALNQNTYYGINSAVLFPDQQNRTKAPDIPAA</sequence>
<dbReference type="Proteomes" id="UP001177023">
    <property type="component" value="Unassembled WGS sequence"/>
</dbReference>
<organism evidence="3 4">
    <name type="scientific">Mesorhabditis spiculigera</name>
    <dbReference type="NCBI Taxonomy" id="96644"/>
    <lineage>
        <taxon>Eukaryota</taxon>
        <taxon>Metazoa</taxon>
        <taxon>Ecdysozoa</taxon>
        <taxon>Nematoda</taxon>
        <taxon>Chromadorea</taxon>
        <taxon>Rhabditida</taxon>
        <taxon>Rhabditina</taxon>
        <taxon>Rhabditomorpha</taxon>
        <taxon>Rhabditoidea</taxon>
        <taxon>Rhabditidae</taxon>
        <taxon>Mesorhabditinae</taxon>
        <taxon>Mesorhabditis</taxon>
    </lineage>
</organism>
<keyword evidence="2" id="KW-0812">Transmembrane</keyword>
<dbReference type="AlphaFoldDB" id="A0AA36CB14"/>
<accession>A0AA36CB14</accession>
<feature type="region of interest" description="Disordered" evidence="1">
    <location>
        <begin position="39"/>
        <end position="69"/>
    </location>
</feature>
<keyword evidence="4" id="KW-1185">Reference proteome</keyword>
<keyword evidence="2" id="KW-0472">Membrane</keyword>
<dbReference type="EMBL" id="CATQJA010000933">
    <property type="protein sequence ID" value="CAJ0564872.1"/>
    <property type="molecule type" value="Genomic_DNA"/>
</dbReference>
<proteinExistence type="predicted"/>
<evidence type="ECO:0000313" key="3">
    <source>
        <dbReference type="EMBL" id="CAJ0564872.1"/>
    </source>
</evidence>
<evidence type="ECO:0000313" key="4">
    <source>
        <dbReference type="Proteomes" id="UP001177023"/>
    </source>
</evidence>
<protein>
    <submittedName>
        <fullName evidence="3">Uncharacterized protein</fullName>
    </submittedName>
</protein>
<evidence type="ECO:0000256" key="2">
    <source>
        <dbReference type="SAM" id="Phobius"/>
    </source>
</evidence>
<name>A0AA36CB14_9BILA</name>
<evidence type="ECO:0000256" key="1">
    <source>
        <dbReference type="SAM" id="MobiDB-lite"/>
    </source>
</evidence>
<feature type="non-terminal residue" evidence="3">
    <location>
        <position position="1"/>
    </location>
</feature>
<gene>
    <name evidence="3" type="ORF">MSPICULIGERA_LOCUS3537</name>
</gene>
<comment type="caution">
    <text evidence="3">The sequence shown here is derived from an EMBL/GenBank/DDBJ whole genome shotgun (WGS) entry which is preliminary data.</text>
</comment>
<feature type="transmembrane region" description="Helical" evidence="2">
    <location>
        <begin position="6"/>
        <end position="28"/>
    </location>
</feature>
<reference evidence="3" key="1">
    <citation type="submission" date="2023-06" db="EMBL/GenBank/DDBJ databases">
        <authorList>
            <person name="Delattre M."/>
        </authorList>
    </citation>
    <scope>NUCLEOTIDE SEQUENCE</scope>
    <source>
        <strain evidence="3">AF72</strain>
    </source>
</reference>
<keyword evidence="2" id="KW-1133">Transmembrane helix</keyword>